<dbReference type="SUPFAM" id="SSF56954">
    <property type="entry name" value="Outer membrane efflux proteins (OEP)"/>
    <property type="match status" value="1"/>
</dbReference>
<comment type="similarity">
    <text evidence="1">Belongs to the outer membrane factor (OMF) (TC 1.B.17) family.</text>
</comment>
<dbReference type="OrthoDB" id="9791261at2"/>
<dbReference type="Gene3D" id="1.20.1600.10">
    <property type="entry name" value="Outer membrane efflux proteins (OEP)"/>
    <property type="match status" value="1"/>
</dbReference>
<dbReference type="Proteomes" id="UP000004947">
    <property type="component" value="Unassembled WGS sequence"/>
</dbReference>
<dbReference type="PANTHER" id="PTHR30203">
    <property type="entry name" value="OUTER MEMBRANE CATION EFFLUX PROTEIN"/>
    <property type="match status" value="1"/>
</dbReference>
<sequence length="445" mass="51050">MKLLIFTTVLLSTFIAETKPKTDSTLIQDKVKVKNSLEAQAPLSFEHDEQLLKLKKEALANNPSIRAAYNNWQAEFLKVNTAGDLPDPFVSFTHYFEEVETRTGPQKQAVNLIQKLPWFGRLDLQHSTQSKKARAAQADLQSRTLKVFKELEQLYYDFYYLQEASRIARENKGLLLSFEPIARNIIKTGQSSKDLIKLQVELGHIENRIAHLKLRYMPLKSRMNELLNLAPGTAITFTAKPHKISTLKSKKELLHAIYANNPELKSFEFKLNSASDQILLAKKDHYPDFSVGVKYIRTSGGDTTHPDDGKDPIMLTVGMTIPLNQKRYSALEQSAINHRESLANSKIGKRRELERALTTTLFELQDSARTYRLYTNTLIPKNSQSLKITLQSYRNGKSSFLELIDIQRQQLDFEHMQKKAETRIYKQYARLRELAANENIYGEAQ</sequence>
<accession>A6DK99</accession>
<dbReference type="InterPro" id="IPR010131">
    <property type="entry name" value="MdtP/NodT-like"/>
</dbReference>
<dbReference type="EMBL" id="ABCK01000007">
    <property type="protein sequence ID" value="EDM27797.1"/>
    <property type="molecule type" value="Genomic_DNA"/>
</dbReference>
<keyword evidence="3" id="KW-1185">Reference proteome</keyword>
<organism evidence="2 3">
    <name type="scientific">Lentisphaera araneosa HTCC2155</name>
    <dbReference type="NCBI Taxonomy" id="313628"/>
    <lineage>
        <taxon>Bacteria</taxon>
        <taxon>Pseudomonadati</taxon>
        <taxon>Lentisphaerota</taxon>
        <taxon>Lentisphaeria</taxon>
        <taxon>Lentisphaerales</taxon>
        <taxon>Lentisphaeraceae</taxon>
        <taxon>Lentisphaera</taxon>
    </lineage>
</organism>
<comment type="caution">
    <text evidence="2">The sequence shown here is derived from an EMBL/GenBank/DDBJ whole genome shotgun (WGS) entry which is preliminary data.</text>
</comment>
<proteinExistence type="inferred from homology"/>
<evidence type="ECO:0000313" key="2">
    <source>
        <dbReference type="EMBL" id="EDM27797.1"/>
    </source>
</evidence>
<dbReference type="AlphaFoldDB" id="A6DK99"/>
<protein>
    <submittedName>
        <fullName evidence="2">Outer membrane efflux protein</fullName>
    </submittedName>
</protein>
<dbReference type="InterPro" id="IPR003423">
    <property type="entry name" value="OMP_efflux"/>
</dbReference>
<dbReference type="GO" id="GO:0015562">
    <property type="term" value="F:efflux transmembrane transporter activity"/>
    <property type="evidence" value="ECO:0007669"/>
    <property type="project" value="InterPro"/>
</dbReference>
<evidence type="ECO:0000256" key="1">
    <source>
        <dbReference type="ARBA" id="ARBA00007613"/>
    </source>
</evidence>
<name>A6DK99_9BACT</name>
<evidence type="ECO:0000313" key="3">
    <source>
        <dbReference type="Proteomes" id="UP000004947"/>
    </source>
</evidence>
<reference evidence="2 3" key="1">
    <citation type="journal article" date="2010" name="J. Bacteriol.">
        <title>Genome sequence of Lentisphaera araneosa HTCC2155T, the type species of the order Lentisphaerales in the phylum Lentisphaerae.</title>
        <authorList>
            <person name="Thrash J.C."/>
            <person name="Cho J.C."/>
            <person name="Vergin K.L."/>
            <person name="Morris R.M."/>
            <person name="Giovannoni S.J."/>
        </authorList>
    </citation>
    <scope>NUCLEOTIDE SEQUENCE [LARGE SCALE GENOMIC DNA]</scope>
    <source>
        <strain evidence="2 3">HTCC2155</strain>
    </source>
</reference>
<dbReference type="eggNOG" id="COG1538">
    <property type="taxonomic scope" value="Bacteria"/>
</dbReference>
<gene>
    <name evidence="2" type="ORF">LNTAR_00310</name>
</gene>
<dbReference type="Pfam" id="PF02321">
    <property type="entry name" value="OEP"/>
    <property type="match status" value="1"/>
</dbReference>
<dbReference type="RefSeq" id="WP_007278312.1">
    <property type="nucleotide sequence ID" value="NZ_ABCK01000007.1"/>
</dbReference>
<dbReference type="PANTHER" id="PTHR30203:SF24">
    <property type="entry name" value="BLR4935 PROTEIN"/>
    <property type="match status" value="1"/>
</dbReference>
<dbReference type="STRING" id="313628.LNTAR_00310"/>